<accession>A0AAV4C629</accession>
<protein>
    <submittedName>
        <fullName evidence="10">Lipopolysaccharide-induced tumor necrosis factor-alpha factor homolog</fullName>
    </submittedName>
</protein>
<keyword evidence="7" id="KW-0472">Membrane</keyword>
<name>A0AAV4C629_9GAST</name>
<evidence type="ECO:0000256" key="1">
    <source>
        <dbReference type="ARBA" id="ARBA00004414"/>
    </source>
</evidence>
<comment type="subcellular location">
    <subcellularLocation>
        <location evidence="2">Endosome membrane</location>
        <topology evidence="2">Peripheral membrane protein</topology>
    </subcellularLocation>
    <subcellularLocation>
        <location evidence="1">Late endosome membrane</location>
    </subcellularLocation>
    <subcellularLocation>
        <location evidence="3">Lysosome membrane</location>
        <topology evidence="3">Peripheral membrane protein</topology>
        <orientation evidence="3">Cytoplasmic side</orientation>
    </subcellularLocation>
</comment>
<evidence type="ECO:0000259" key="9">
    <source>
        <dbReference type="PROSITE" id="PS51837"/>
    </source>
</evidence>
<dbReference type="Proteomes" id="UP000735302">
    <property type="component" value="Unassembled WGS sequence"/>
</dbReference>
<dbReference type="PANTHER" id="PTHR23292">
    <property type="entry name" value="LIPOPOLYSACCHARIDE-INDUCED TUMOR NECROSIS FACTOR-ALPHA FACTOR"/>
    <property type="match status" value="1"/>
</dbReference>
<dbReference type="Pfam" id="PF10601">
    <property type="entry name" value="zf-LITAF-like"/>
    <property type="match status" value="1"/>
</dbReference>
<keyword evidence="6" id="KW-0862">Zinc</keyword>
<evidence type="ECO:0000256" key="2">
    <source>
        <dbReference type="ARBA" id="ARBA00004481"/>
    </source>
</evidence>
<evidence type="ECO:0000256" key="8">
    <source>
        <dbReference type="SAM" id="MobiDB-lite"/>
    </source>
</evidence>
<feature type="region of interest" description="Disordered" evidence="8">
    <location>
        <begin position="1"/>
        <end position="25"/>
    </location>
</feature>
<dbReference type="PROSITE" id="PS51837">
    <property type="entry name" value="LITAF"/>
    <property type="match status" value="1"/>
</dbReference>
<evidence type="ECO:0000256" key="6">
    <source>
        <dbReference type="ARBA" id="ARBA00022833"/>
    </source>
</evidence>
<evidence type="ECO:0000256" key="7">
    <source>
        <dbReference type="ARBA" id="ARBA00023136"/>
    </source>
</evidence>
<feature type="compositionally biased region" description="Polar residues" evidence="8">
    <location>
        <begin position="54"/>
        <end position="67"/>
    </location>
</feature>
<evidence type="ECO:0000256" key="4">
    <source>
        <dbReference type="ARBA" id="ARBA00005975"/>
    </source>
</evidence>
<evidence type="ECO:0000313" key="10">
    <source>
        <dbReference type="EMBL" id="GFO26806.1"/>
    </source>
</evidence>
<dbReference type="PANTHER" id="PTHR23292:SF6">
    <property type="entry name" value="FI16602P1-RELATED"/>
    <property type="match status" value="1"/>
</dbReference>
<keyword evidence="5" id="KW-0479">Metal-binding</keyword>
<keyword evidence="11" id="KW-1185">Reference proteome</keyword>
<evidence type="ECO:0000256" key="5">
    <source>
        <dbReference type="ARBA" id="ARBA00022723"/>
    </source>
</evidence>
<dbReference type="EMBL" id="BLXT01005873">
    <property type="protein sequence ID" value="GFO26806.1"/>
    <property type="molecule type" value="Genomic_DNA"/>
</dbReference>
<dbReference type="InterPro" id="IPR006629">
    <property type="entry name" value="LITAF"/>
</dbReference>
<evidence type="ECO:0000256" key="3">
    <source>
        <dbReference type="ARBA" id="ARBA00004630"/>
    </source>
</evidence>
<feature type="compositionally biased region" description="Polar residues" evidence="8">
    <location>
        <begin position="15"/>
        <end position="25"/>
    </location>
</feature>
<comment type="similarity">
    <text evidence="4">Belongs to the CDIP1/LITAF family.</text>
</comment>
<dbReference type="InterPro" id="IPR037519">
    <property type="entry name" value="LITAF_fam"/>
</dbReference>
<feature type="domain" description="LITAF" evidence="9">
    <location>
        <begin position="68"/>
        <end position="150"/>
    </location>
</feature>
<dbReference type="GO" id="GO:0008270">
    <property type="term" value="F:zinc ion binding"/>
    <property type="evidence" value="ECO:0007669"/>
    <property type="project" value="TreeGrafter"/>
</dbReference>
<proteinExistence type="inferred from homology"/>
<evidence type="ECO:0000313" key="11">
    <source>
        <dbReference type="Proteomes" id="UP000735302"/>
    </source>
</evidence>
<reference evidence="10 11" key="1">
    <citation type="journal article" date="2021" name="Elife">
        <title>Chloroplast acquisition without the gene transfer in kleptoplastic sea slugs, Plakobranchus ocellatus.</title>
        <authorList>
            <person name="Maeda T."/>
            <person name="Takahashi S."/>
            <person name="Yoshida T."/>
            <person name="Shimamura S."/>
            <person name="Takaki Y."/>
            <person name="Nagai Y."/>
            <person name="Toyoda A."/>
            <person name="Suzuki Y."/>
            <person name="Arimoto A."/>
            <person name="Ishii H."/>
            <person name="Satoh N."/>
            <person name="Nishiyama T."/>
            <person name="Hasebe M."/>
            <person name="Maruyama T."/>
            <person name="Minagawa J."/>
            <person name="Obokata J."/>
            <person name="Shigenobu S."/>
        </authorList>
    </citation>
    <scope>NUCLEOTIDE SEQUENCE [LARGE SCALE GENOMIC DNA]</scope>
</reference>
<dbReference type="GO" id="GO:0005765">
    <property type="term" value="C:lysosomal membrane"/>
    <property type="evidence" value="ECO:0007669"/>
    <property type="project" value="UniProtKB-SubCell"/>
</dbReference>
<dbReference type="GO" id="GO:0031902">
    <property type="term" value="C:late endosome membrane"/>
    <property type="evidence" value="ECO:0007669"/>
    <property type="project" value="UniProtKB-SubCell"/>
</dbReference>
<feature type="region of interest" description="Disordered" evidence="8">
    <location>
        <begin position="38"/>
        <end position="67"/>
    </location>
</feature>
<gene>
    <name evidence="10" type="ORF">PoB_005331100</name>
</gene>
<organism evidence="10 11">
    <name type="scientific">Plakobranchus ocellatus</name>
    <dbReference type="NCBI Taxonomy" id="259542"/>
    <lineage>
        <taxon>Eukaryota</taxon>
        <taxon>Metazoa</taxon>
        <taxon>Spiralia</taxon>
        <taxon>Lophotrochozoa</taxon>
        <taxon>Mollusca</taxon>
        <taxon>Gastropoda</taxon>
        <taxon>Heterobranchia</taxon>
        <taxon>Euthyneura</taxon>
        <taxon>Panpulmonata</taxon>
        <taxon>Sacoglossa</taxon>
        <taxon>Placobranchoidea</taxon>
        <taxon>Plakobranchidae</taxon>
        <taxon>Plakobranchus</taxon>
    </lineage>
</organism>
<comment type="caution">
    <text evidence="10">The sequence shown here is derived from an EMBL/GenBank/DDBJ whole genome shotgun (WGS) entry which is preliminary data.</text>
</comment>
<dbReference type="AlphaFoldDB" id="A0AAV4C629"/>
<sequence>MSDTMPINPVATAPPSYTESQAQPQANVARVTEAKPYAARAPKDAPPPYDYPEQSPSSGYQRFDTSSGRRVGVVTVIELGPEPCYLQCPSCGNFIYTDTVYKTGALTCIASALCFFFCIICTCLPCFVKDCLDVDHYCPRCNYCFGTFTRL</sequence>
<dbReference type="SMART" id="SM00714">
    <property type="entry name" value="LITAF"/>
    <property type="match status" value="1"/>
</dbReference>